<dbReference type="OrthoDB" id="6350321at2759"/>
<evidence type="ECO:0000259" key="1">
    <source>
        <dbReference type="SMART" id="SM00225"/>
    </source>
</evidence>
<dbReference type="InterPro" id="IPR011705">
    <property type="entry name" value="BACK"/>
</dbReference>
<dbReference type="PANTHER" id="PTHR22667">
    <property type="entry name" value="AT01380P-RELATED"/>
    <property type="match status" value="1"/>
</dbReference>
<organism evidence="3 4">
    <name type="scientific">Ceutorhynchus assimilis</name>
    <name type="common">cabbage seed weevil</name>
    <dbReference type="NCBI Taxonomy" id="467358"/>
    <lineage>
        <taxon>Eukaryota</taxon>
        <taxon>Metazoa</taxon>
        <taxon>Ecdysozoa</taxon>
        <taxon>Arthropoda</taxon>
        <taxon>Hexapoda</taxon>
        <taxon>Insecta</taxon>
        <taxon>Pterygota</taxon>
        <taxon>Neoptera</taxon>
        <taxon>Endopterygota</taxon>
        <taxon>Coleoptera</taxon>
        <taxon>Polyphaga</taxon>
        <taxon>Cucujiformia</taxon>
        <taxon>Curculionidae</taxon>
        <taxon>Ceutorhynchinae</taxon>
        <taxon>Ceutorhynchus</taxon>
    </lineage>
</organism>
<reference evidence="3" key="1">
    <citation type="submission" date="2022-01" db="EMBL/GenBank/DDBJ databases">
        <authorList>
            <person name="King R."/>
        </authorList>
    </citation>
    <scope>NUCLEOTIDE SEQUENCE</scope>
</reference>
<sequence length="435" mass="50990">MNRRNNPEANGCERLTMAALINQATGADGISSLGSLTCTFSEYSPTKEASEYSESGRKETKQILEPELHLKRLLYYTSEEPIPWNKIKLPEKGNLYLKLYKRVINNINADCKVYIDNEEFECHLLVLQCYSRLFDSCGTKKKIELSSEKCSPSAFCFIYNWMRASEPSYISLNRSNILTILTSAEYLQIKDLIEQCWAFIDSTNVFNEDSAFLLYLEAKERKLPQVQEFMLPRIRKFFLTLVSSSNWLELDVLDMKNLLKSNYVAINCEMEIFMAAVRWLKYDYGEREQYKYEVLKCVRFGNIAPWQLVDIKKNPQNPDFIELCQDSRICNMIDEGISFIIIKHWSGQDNSETDLAHCYGILGLEEPPPRNWMGPEKSYATYRDFLIYLDQYRRSQLLEKNTPRLIDEVDEPLENEFSRKFSRLKIKRNPDLRQN</sequence>
<dbReference type="PANTHER" id="PTHR22667:SF0">
    <property type="entry name" value="AT01380P-RELATED"/>
    <property type="match status" value="1"/>
</dbReference>
<dbReference type="Pfam" id="PF07707">
    <property type="entry name" value="BACK"/>
    <property type="match status" value="1"/>
</dbReference>
<dbReference type="AlphaFoldDB" id="A0A9N9MB80"/>
<dbReference type="SUPFAM" id="SSF54695">
    <property type="entry name" value="POZ domain"/>
    <property type="match status" value="1"/>
</dbReference>
<dbReference type="SMART" id="SM00225">
    <property type="entry name" value="BTB"/>
    <property type="match status" value="1"/>
</dbReference>
<dbReference type="Proteomes" id="UP001152799">
    <property type="component" value="Chromosome 10"/>
</dbReference>
<feature type="domain" description="BTB" evidence="1">
    <location>
        <begin position="109"/>
        <end position="204"/>
    </location>
</feature>
<dbReference type="SMART" id="SM00875">
    <property type="entry name" value="BACK"/>
    <property type="match status" value="1"/>
</dbReference>
<dbReference type="Pfam" id="PF00651">
    <property type="entry name" value="BTB"/>
    <property type="match status" value="1"/>
</dbReference>
<dbReference type="EMBL" id="OU892286">
    <property type="protein sequence ID" value="CAG9761241.1"/>
    <property type="molecule type" value="Genomic_DNA"/>
</dbReference>
<gene>
    <name evidence="3" type="ORF">CEUTPL_LOCUS1946</name>
</gene>
<feature type="domain" description="BACK" evidence="2">
    <location>
        <begin position="211"/>
        <end position="312"/>
    </location>
</feature>
<name>A0A9N9MB80_9CUCU</name>
<keyword evidence="4" id="KW-1185">Reference proteome</keyword>
<accession>A0A9N9MB80</accession>
<evidence type="ECO:0000259" key="2">
    <source>
        <dbReference type="SMART" id="SM00875"/>
    </source>
</evidence>
<dbReference type="InterPro" id="IPR011333">
    <property type="entry name" value="SKP1/BTB/POZ_sf"/>
</dbReference>
<dbReference type="Gene3D" id="1.25.40.420">
    <property type="match status" value="1"/>
</dbReference>
<dbReference type="CDD" id="cd18186">
    <property type="entry name" value="BTB_POZ_ZBTB_KLHL-like"/>
    <property type="match status" value="1"/>
</dbReference>
<evidence type="ECO:0000313" key="3">
    <source>
        <dbReference type="EMBL" id="CAG9761241.1"/>
    </source>
</evidence>
<dbReference type="InterPro" id="IPR000210">
    <property type="entry name" value="BTB/POZ_dom"/>
</dbReference>
<evidence type="ECO:0000313" key="4">
    <source>
        <dbReference type="Proteomes" id="UP001152799"/>
    </source>
</evidence>
<proteinExistence type="predicted"/>
<protein>
    <submittedName>
        <fullName evidence="3">Uncharacterized protein</fullName>
    </submittedName>
</protein>
<dbReference type="Gene3D" id="3.30.710.10">
    <property type="entry name" value="Potassium Channel Kv1.1, Chain A"/>
    <property type="match status" value="1"/>
</dbReference>